<keyword evidence="3" id="KW-1185">Reference proteome</keyword>
<protein>
    <submittedName>
        <fullName evidence="2">Uncharacterized protein</fullName>
    </submittedName>
</protein>
<feature type="region of interest" description="Disordered" evidence="1">
    <location>
        <begin position="218"/>
        <end position="427"/>
    </location>
</feature>
<feature type="compositionally biased region" description="Basic and acidic residues" evidence="1">
    <location>
        <begin position="403"/>
        <end position="413"/>
    </location>
</feature>
<feature type="compositionally biased region" description="Basic and acidic residues" evidence="1">
    <location>
        <begin position="38"/>
        <end position="53"/>
    </location>
</feature>
<feature type="compositionally biased region" description="Low complexity" evidence="1">
    <location>
        <begin position="537"/>
        <end position="581"/>
    </location>
</feature>
<feature type="compositionally biased region" description="Polar residues" evidence="1">
    <location>
        <begin position="414"/>
        <end position="427"/>
    </location>
</feature>
<organism evidence="2 3">
    <name type="scientific">Amanita thiersii Skay4041</name>
    <dbReference type="NCBI Taxonomy" id="703135"/>
    <lineage>
        <taxon>Eukaryota</taxon>
        <taxon>Fungi</taxon>
        <taxon>Dikarya</taxon>
        <taxon>Basidiomycota</taxon>
        <taxon>Agaricomycotina</taxon>
        <taxon>Agaricomycetes</taxon>
        <taxon>Agaricomycetidae</taxon>
        <taxon>Agaricales</taxon>
        <taxon>Pluteineae</taxon>
        <taxon>Amanitaceae</taxon>
        <taxon>Amanita</taxon>
    </lineage>
</organism>
<name>A0A2A9NSZ8_9AGAR</name>
<feature type="compositionally biased region" description="Polar residues" evidence="1">
    <location>
        <begin position="243"/>
        <end position="261"/>
    </location>
</feature>
<feature type="compositionally biased region" description="Polar residues" evidence="1">
    <location>
        <begin position="283"/>
        <end position="301"/>
    </location>
</feature>
<feature type="compositionally biased region" description="Basic and acidic residues" evidence="1">
    <location>
        <begin position="495"/>
        <end position="516"/>
    </location>
</feature>
<feature type="compositionally biased region" description="Basic and acidic residues" evidence="1">
    <location>
        <begin position="627"/>
        <end position="636"/>
    </location>
</feature>
<gene>
    <name evidence="2" type="ORF">AMATHDRAFT_3048</name>
</gene>
<evidence type="ECO:0000313" key="2">
    <source>
        <dbReference type="EMBL" id="PFH51387.1"/>
    </source>
</evidence>
<feature type="compositionally biased region" description="Polar residues" evidence="1">
    <location>
        <begin position="359"/>
        <end position="368"/>
    </location>
</feature>
<feature type="compositionally biased region" description="Polar residues" evidence="1">
    <location>
        <begin position="123"/>
        <end position="133"/>
    </location>
</feature>
<reference evidence="2 3" key="1">
    <citation type="submission" date="2014-02" db="EMBL/GenBank/DDBJ databases">
        <title>Transposable element dynamics among asymbiotic and ectomycorrhizal Amanita fungi.</title>
        <authorList>
            <consortium name="DOE Joint Genome Institute"/>
            <person name="Hess J."/>
            <person name="Skrede I."/>
            <person name="Wolfe B."/>
            <person name="LaButti K."/>
            <person name="Ohm R.A."/>
            <person name="Grigoriev I.V."/>
            <person name="Pringle A."/>
        </authorList>
    </citation>
    <scope>NUCLEOTIDE SEQUENCE [LARGE SCALE GENOMIC DNA]</scope>
    <source>
        <strain evidence="2 3">SKay4041</strain>
    </source>
</reference>
<feature type="compositionally biased region" description="Pro residues" evidence="1">
    <location>
        <begin position="108"/>
        <end position="121"/>
    </location>
</feature>
<feature type="region of interest" description="Disordered" evidence="1">
    <location>
        <begin position="1"/>
        <end position="182"/>
    </location>
</feature>
<feature type="compositionally biased region" description="Pro residues" evidence="1">
    <location>
        <begin position="168"/>
        <end position="177"/>
    </location>
</feature>
<feature type="compositionally biased region" description="Polar residues" evidence="1">
    <location>
        <begin position="692"/>
        <end position="710"/>
    </location>
</feature>
<dbReference type="EMBL" id="KZ301988">
    <property type="protein sequence ID" value="PFH51387.1"/>
    <property type="molecule type" value="Genomic_DNA"/>
</dbReference>
<dbReference type="Proteomes" id="UP000242287">
    <property type="component" value="Unassembled WGS sequence"/>
</dbReference>
<dbReference type="STRING" id="703135.A0A2A9NSZ8"/>
<feature type="compositionally biased region" description="Low complexity" evidence="1">
    <location>
        <begin position="144"/>
        <end position="158"/>
    </location>
</feature>
<feature type="region of interest" description="Disordered" evidence="1">
    <location>
        <begin position="692"/>
        <end position="723"/>
    </location>
</feature>
<accession>A0A2A9NSZ8</accession>
<dbReference type="AlphaFoldDB" id="A0A2A9NSZ8"/>
<evidence type="ECO:0000256" key="1">
    <source>
        <dbReference type="SAM" id="MobiDB-lite"/>
    </source>
</evidence>
<feature type="region of interest" description="Disordered" evidence="1">
    <location>
        <begin position="472"/>
        <end position="636"/>
    </location>
</feature>
<sequence>MHRGELWYGGGAKQADKYNILTEGEEERRTQKLQHQNTRFEDHPEPRTDHPGHADLGQASRTAVDMSSDSPLVNQERPTSRRRKSENRFYNFLSRSRSHSRSKDAHSNPPPKHLPQIPPQDPLLTTDSQSSKPPTRIPSRPLSTNTVTTNTTITPTTYKTKKRRPADVPLPQPPAPEPIEHECCLPLRSATPKPTNTRRKLHEFFALSLTSPKKTSFRAVVSHPSSSRASFDVPPLPTRDGDSNTLSQSRKSFSRPQSPTAFTKVKLSATDVKLSSPPEGKAPTSTTHGPFSGSGKPTITVSAPLRRPSQHRSTKSEGKGTVQTDPWCNKETRVRGPGESIVPPPPHIICTPATPERTPISTMPSPTQHGPRKLSVDSSDYLAKRGASANSDVSKRAGITRTESAKAQDRDATAQRQTSRMGNSTAFVRSTKHGSFDFERPAWSETAVAVQRSGSGATTNSTVSALSRQAVRLPAERDSSFGPGLAGVGTLQREISIKRGKEQEEQVRERETERKKLQQKKKQTAEKVQQDATTVETNHTGGSTSTAGTGHSSSLGRATGKRSALSGRTGSGSGLSKLIGITEHPRFDFEPPIPSPPPRNANNTTDPNFVPVAPLSGERTKRPVKTRSKEQKRSVDEQLPFHIPSSIGHRSALKGRSLDLGLGFAWAPSSVREDALLPSTALRLGRSFSQTSNAKTTSSRRFTASSQAKSNARHAVYEADDQHDTSKLAKEVNAVFKESLDDEGYRTFKKYVHQFDAHEIPFDGPTGIITRVEGLLSKSSTLKPNEKSELMNRLIRVILRNA</sequence>
<feature type="compositionally biased region" description="Polar residues" evidence="1">
    <location>
        <begin position="59"/>
        <end position="77"/>
    </location>
</feature>
<evidence type="ECO:0000313" key="3">
    <source>
        <dbReference type="Proteomes" id="UP000242287"/>
    </source>
</evidence>
<dbReference type="OrthoDB" id="3260940at2759"/>
<proteinExistence type="predicted"/>